<dbReference type="Pfam" id="PF13173">
    <property type="entry name" value="AAA_14"/>
    <property type="match status" value="1"/>
</dbReference>
<dbReference type="Gene3D" id="3.40.50.300">
    <property type="entry name" value="P-loop containing nucleotide triphosphate hydrolases"/>
    <property type="match status" value="1"/>
</dbReference>
<dbReference type="PANTHER" id="PTHR33295:SF7">
    <property type="entry name" value="ATPASE"/>
    <property type="match status" value="1"/>
</dbReference>
<organism evidence="3 4">
    <name type="scientific">Parabacteroides goldsteinii DSM 19448 = WAL 12034</name>
    <dbReference type="NCBI Taxonomy" id="927665"/>
    <lineage>
        <taxon>Bacteria</taxon>
        <taxon>Pseudomonadati</taxon>
        <taxon>Bacteroidota</taxon>
        <taxon>Bacteroidia</taxon>
        <taxon>Bacteroidales</taxon>
        <taxon>Tannerellaceae</taxon>
        <taxon>Parabacteroides</taxon>
    </lineage>
</organism>
<comment type="caution">
    <text evidence="3">The sequence shown here is derived from an EMBL/GenBank/DDBJ whole genome shotgun (WGS) entry which is preliminary data.</text>
</comment>
<evidence type="ECO:0000313" key="3">
    <source>
        <dbReference type="EMBL" id="KKB57025.1"/>
    </source>
</evidence>
<dbReference type="PANTHER" id="PTHR33295">
    <property type="entry name" value="ATPASE"/>
    <property type="match status" value="1"/>
</dbReference>
<dbReference type="InterPro" id="IPR041682">
    <property type="entry name" value="AAA_14"/>
</dbReference>
<dbReference type="InterPro" id="IPR027417">
    <property type="entry name" value="P-loop_NTPase"/>
</dbReference>
<dbReference type="PATRIC" id="fig|927665.4.peg.1716"/>
<dbReference type="AlphaFoldDB" id="A0A0F5JHJ1"/>
<evidence type="ECO:0000313" key="4">
    <source>
        <dbReference type="Proteomes" id="UP000033047"/>
    </source>
</evidence>
<protein>
    <recommendedName>
        <fullName evidence="5">AAA+ ATPase domain-containing protein</fullName>
    </recommendedName>
</protein>
<gene>
    <name evidence="3" type="ORF">HMPREF1535_01677</name>
</gene>
<dbReference type="EMBL" id="AQHV01000010">
    <property type="protein sequence ID" value="KKB57025.1"/>
    <property type="molecule type" value="Genomic_DNA"/>
</dbReference>
<accession>A0A0F5JHJ1</accession>
<feature type="domain" description="DUF4143" evidence="2">
    <location>
        <begin position="259"/>
        <end position="383"/>
    </location>
</feature>
<dbReference type="HOGENOM" id="CLU_047370_0_0_10"/>
<dbReference type="RefSeq" id="WP_046145823.1">
    <property type="nucleotide sequence ID" value="NZ_KQ033912.1"/>
</dbReference>
<dbReference type="Pfam" id="PF13635">
    <property type="entry name" value="DUF4143"/>
    <property type="match status" value="1"/>
</dbReference>
<dbReference type="STRING" id="927665.HMPREF1535_01677"/>
<evidence type="ECO:0008006" key="5">
    <source>
        <dbReference type="Google" id="ProtNLM"/>
    </source>
</evidence>
<proteinExistence type="predicted"/>
<evidence type="ECO:0000259" key="2">
    <source>
        <dbReference type="Pfam" id="PF13635"/>
    </source>
</evidence>
<evidence type="ECO:0000259" key="1">
    <source>
        <dbReference type="Pfam" id="PF13173"/>
    </source>
</evidence>
<name>A0A0F5JHJ1_9BACT</name>
<sequence length="445" mass="50717">MFKRDIIVNLEAWAADSHRKPLILRGARQVGKTTVVNEFGKQFDNYLPLNLEKQEAAKLFDLSVPLKDLMPLLFAHRGVIRKKGRTLLFIDEIQNSAKAISLLRYFYEELPDIYVIAAGSLLENIVDIHTSFPVGRVQYLALRPCSFREFLQAIQEETLLPVLAQPEITSAFHERLMNLFNIYTLIGGMPEVIQLYAERRDILSLNNIYETLLQGYRDDVEKYTTGKLLPDVVRFLLKEGWHKAGQNITLGGFAGSSYKAREVGEAFRLLEKAMLLELVYPTTATEVPATSEIKRTPKLIWLDTGLVNYAAQVQKLILGANDILDAWRGMIAEQIVAQELLTLTNKVSQKRNFWVRGQNDSSAEVDYIWVQESSIFPIEVKSGHNAHLRSLHSFMERSSQTVAFRVWSQPYSVNEVKTVQGKQFRLINLPFYLVGELPDIIAKSI</sequence>
<dbReference type="SUPFAM" id="SSF52540">
    <property type="entry name" value="P-loop containing nucleoside triphosphate hydrolases"/>
    <property type="match status" value="1"/>
</dbReference>
<reference evidence="3 4" key="1">
    <citation type="submission" date="2013-04" db="EMBL/GenBank/DDBJ databases">
        <title>The Genome Sequence of Parabacteroides goldsteinii DSM 19448.</title>
        <authorList>
            <consortium name="The Broad Institute Genomics Platform"/>
            <person name="Earl A."/>
            <person name="Ward D."/>
            <person name="Feldgarden M."/>
            <person name="Gevers D."/>
            <person name="Martens E."/>
            <person name="Sakamoto M."/>
            <person name="Benno Y."/>
            <person name="Song Y."/>
            <person name="Liu C."/>
            <person name="Lee J."/>
            <person name="Bolanos M."/>
            <person name="Vaisanen M.L."/>
            <person name="Finegold S.M."/>
            <person name="Walker B."/>
            <person name="Young S."/>
            <person name="Zeng Q."/>
            <person name="Gargeya S."/>
            <person name="Fitzgerald M."/>
            <person name="Haas B."/>
            <person name="Abouelleil A."/>
            <person name="Allen A.W."/>
            <person name="Alvarado L."/>
            <person name="Arachchi H.M."/>
            <person name="Berlin A.M."/>
            <person name="Chapman S.B."/>
            <person name="Gainer-Dewar J."/>
            <person name="Goldberg J."/>
            <person name="Griggs A."/>
            <person name="Gujja S."/>
            <person name="Hansen M."/>
            <person name="Howarth C."/>
            <person name="Imamovic A."/>
            <person name="Ireland A."/>
            <person name="Larimer J."/>
            <person name="McCowan C."/>
            <person name="Murphy C."/>
            <person name="Pearson M."/>
            <person name="Poon T.W."/>
            <person name="Priest M."/>
            <person name="Roberts A."/>
            <person name="Saif S."/>
            <person name="Shea T."/>
            <person name="Sisk P."/>
            <person name="Sykes S."/>
            <person name="Wortman J."/>
            <person name="Nusbaum C."/>
            <person name="Birren B."/>
        </authorList>
    </citation>
    <scope>NUCLEOTIDE SEQUENCE [LARGE SCALE GENOMIC DNA]</scope>
    <source>
        <strain evidence="3 4">DSM 19448</strain>
    </source>
</reference>
<dbReference type="InterPro" id="IPR025420">
    <property type="entry name" value="DUF4143"/>
</dbReference>
<feature type="domain" description="AAA" evidence="1">
    <location>
        <begin position="19"/>
        <end position="151"/>
    </location>
</feature>
<dbReference type="Proteomes" id="UP000033047">
    <property type="component" value="Unassembled WGS sequence"/>
</dbReference>